<name>A0A7G9R5G3_9MICO</name>
<dbReference type="Gene3D" id="6.10.140.2080">
    <property type="match status" value="1"/>
</dbReference>
<dbReference type="Gene3D" id="1.10.10.2390">
    <property type="match status" value="1"/>
</dbReference>
<sequence length="97" mass="10971">MLARIVAWLREGYPEGIPTTDYVPLIALLRRRLTDKEVKQVARSLRQADVAPATSVDIGEFISKVTQDMPSEDDVRRVRAQLAKKGWPVEFPDPDLP</sequence>
<dbReference type="Pfam" id="PF11829">
    <property type="entry name" value="DUF3349"/>
    <property type="match status" value="1"/>
</dbReference>
<dbReference type="EMBL" id="CP060712">
    <property type="protein sequence ID" value="QNN50838.1"/>
    <property type="molecule type" value="Genomic_DNA"/>
</dbReference>
<dbReference type="InterPro" id="IPR021784">
    <property type="entry name" value="DUF3349"/>
</dbReference>
<dbReference type="Proteomes" id="UP000515976">
    <property type="component" value="Chromosome"/>
</dbReference>
<accession>A0A7G9R5G3</accession>
<keyword evidence="2" id="KW-1185">Reference proteome</keyword>
<gene>
    <name evidence="1" type="ORF">H9L10_00695</name>
</gene>
<reference evidence="1 2" key="1">
    <citation type="submission" date="2020-08" db="EMBL/GenBank/DDBJ databases">
        <title>Genome sequence of Phycicoccus endophyticus JCM 31784T.</title>
        <authorList>
            <person name="Hyun D.-W."/>
            <person name="Bae J.-W."/>
        </authorList>
    </citation>
    <scope>NUCLEOTIDE SEQUENCE [LARGE SCALE GENOMIC DNA]</scope>
    <source>
        <strain evidence="1 2">JCM 31784</strain>
    </source>
</reference>
<dbReference type="AlphaFoldDB" id="A0A7G9R5G3"/>
<protein>
    <submittedName>
        <fullName evidence="1">DUF3349 domain-containing protein</fullName>
    </submittedName>
</protein>
<proteinExistence type="predicted"/>
<dbReference type="KEGG" id="pei:H9L10_00695"/>
<organism evidence="1 2">
    <name type="scientific">Phycicoccus endophyticus</name>
    <dbReference type="NCBI Taxonomy" id="1690220"/>
    <lineage>
        <taxon>Bacteria</taxon>
        <taxon>Bacillati</taxon>
        <taxon>Actinomycetota</taxon>
        <taxon>Actinomycetes</taxon>
        <taxon>Micrococcales</taxon>
        <taxon>Intrasporangiaceae</taxon>
        <taxon>Phycicoccus</taxon>
    </lineage>
</organism>
<evidence type="ECO:0000313" key="1">
    <source>
        <dbReference type="EMBL" id="QNN50838.1"/>
    </source>
</evidence>
<evidence type="ECO:0000313" key="2">
    <source>
        <dbReference type="Proteomes" id="UP000515976"/>
    </source>
</evidence>